<name>A0AAJ2PND1_9ACTN</name>
<dbReference type="GO" id="GO:0051607">
    <property type="term" value="P:defense response to virus"/>
    <property type="evidence" value="ECO:0007669"/>
    <property type="project" value="UniProtKB-KW"/>
</dbReference>
<organism evidence="10 11">
    <name type="scientific">Streptomyces europaeiscabiei</name>
    <dbReference type="NCBI Taxonomy" id="146819"/>
    <lineage>
        <taxon>Bacteria</taxon>
        <taxon>Bacillati</taxon>
        <taxon>Actinomycetota</taxon>
        <taxon>Actinomycetes</taxon>
        <taxon>Kitasatosporales</taxon>
        <taxon>Streptomycetaceae</taxon>
        <taxon>Streptomyces</taxon>
    </lineage>
</organism>
<evidence type="ECO:0000256" key="3">
    <source>
        <dbReference type="ARBA" id="ARBA00022692"/>
    </source>
</evidence>
<dbReference type="AlphaFoldDB" id="A0AAJ2PND1"/>
<gene>
    <name evidence="10" type="ORF">PV367_11325</name>
</gene>
<evidence type="ECO:0000256" key="2">
    <source>
        <dbReference type="ARBA" id="ARBA00022475"/>
    </source>
</evidence>
<evidence type="ECO:0000313" key="11">
    <source>
        <dbReference type="Proteomes" id="UP001273589"/>
    </source>
</evidence>
<dbReference type="RefSeq" id="WP_037694070.1">
    <property type="nucleotide sequence ID" value="NZ_JARAWN010000050.1"/>
</dbReference>
<evidence type="ECO:0000256" key="1">
    <source>
        <dbReference type="ARBA" id="ARBA00004236"/>
    </source>
</evidence>
<keyword evidence="4" id="KW-0547">Nucleotide-binding</keyword>
<feature type="domain" description="Pycsar effector protein" evidence="9">
    <location>
        <begin position="18"/>
        <end position="165"/>
    </location>
</feature>
<comment type="subcellular location">
    <subcellularLocation>
        <location evidence="1">Cell membrane</location>
    </subcellularLocation>
</comment>
<keyword evidence="3 8" id="KW-0812">Transmembrane</keyword>
<dbReference type="InterPro" id="IPR043760">
    <property type="entry name" value="PycTM_dom"/>
</dbReference>
<evidence type="ECO:0000256" key="6">
    <source>
        <dbReference type="ARBA" id="ARBA00023118"/>
    </source>
</evidence>
<dbReference type="Pfam" id="PF18967">
    <property type="entry name" value="PycTM"/>
    <property type="match status" value="1"/>
</dbReference>
<protein>
    <submittedName>
        <fullName evidence="10">DUF5706 domain-containing protein</fullName>
    </submittedName>
</protein>
<dbReference type="EMBL" id="JARAWN010000050">
    <property type="protein sequence ID" value="MDX3130374.1"/>
    <property type="molecule type" value="Genomic_DNA"/>
</dbReference>
<sequence>MSAVPAQVVVQEVQAGARLLADLRAEIARADTKASVLAGALGIMAGLLGGHRWSPAALSPTATILWWAGATSLVTALFALLLAVLPRYRRSTWEPGRPLTYFGDIRRAARAGGLAAAVAETGRDPALGLFLALAETSRIVARKHLWIRTGLIAFGCAAVLLPASALVT</sequence>
<keyword evidence="6" id="KW-0051">Antiviral defense</keyword>
<dbReference type="GO" id="GO:0000166">
    <property type="term" value="F:nucleotide binding"/>
    <property type="evidence" value="ECO:0007669"/>
    <property type="project" value="UniProtKB-KW"/>
</dbReference>
<evidence type="ECO:0000256" key="4">
    <source>
        <dbReference type="ARBA" id="ARBA00022741"/>
    </source>
</evidence>
<keyword evidence="5 8" id="KW-1133">Transmembrane helix</keyword>
<dbReference type="GO" id="GO:0005886">
    <property type="term" value="C:plasma membrane"/>
    <property type="evidence" value="ECO:0007669"/>
    <property type="project" value="UniProtKB-SubCell"/>
</dbReference>
<reference evidence="10" key="1">
    <citation type="journal article" date="2023" name="Microb. Genom.">
        <title>Mesoterricola silvestris gen. nov., sp. nov., Mesoterricola sediminis sp. nov., Geothrix oryzae sp. nov., Geothrix edaphica sp. nov., Geothrix rubra sp. nov., and Geothrix limicola sp. nov., six novel members of Acidobacteriota isolated from soils.</title>
        <authorList>
            <person name="Weisberg A.J."/>
            <person name="Pearce E."/>
            <person name="Kramer C.G."/>
            <person name="Chang J.H."/>
            <person name="Clarke C.R."/>
        </authorList>
    </citation>
    <scope>NUCLEOTIDE SEQUENCE</scope>
    <source>
        <strain evidence="10">ND06-05F</strain>
    </source>
</reference>
<comment type="caution">
    <text evidence="10">The sequence shown here is derived from an EMBL/GenBank/DDBJ whole genome shotgun (WGS) entry which is preliminary data.</text>
</comment>
<feature type="transmembrane region" description="Helical" evidence="8">
    <location>
        <begin position="145"/>
        <end position="167"/>
    </location>
</feature>
<feature type="transmembrane region" description="Helical" evidence="8">
    <location>
        <begin position="65"/>
        <end position="85"/>
    </location>
</feature>
<proteinExistence type="predicted"/>
<evidence type="ECO:0000256" key="7">
    <source>
        <dbReference type="ARBA" id="ARBA00023136"/>
    </source>
</evidence>
<keyword evidence="2" id="KW-1003">Cell membrane</keyword>
<evidence type="ECO:0000259" key="9">
    <source>
        <dbReference type="Pfam" id="PF18967"/>
    </source>
</evidence>
<keyword evidence="7 8" id="KW-0472">Membrane</keyword>
<evidence type="ECO:0000313" key="10">
    <source>
        <dbReference type="EMBL" id="MDX3130374.1"/>
    </source>
</evidence>
<evidence type="ECO:0000256" key="5">
    <source>
        <dbReference type="ARBA" id="ARBA00022989"/>
    </source>
</evidence>
<feature type="transmembrane region" description="Helical" evidence="8">
    <location>
        <begin position="34"/>
        <end position="53"/>
    </location>
</feature>
<dbReference type="Proteomes" id="UP001273589">
    <property type="component" value="Unassembled WGS sequence"/>
</dbReference>
<accession>A0AAJ2PND1</accession>
<evidence type="ECO:0000256" key="8">
    <source>
        <dbReference type="SAM" id="Phobius"/>
    </source>
</evidence>